<evidence type="ECO:0000256" key="3">
    <source>
        <dbReference type="ARBA" id="ARBA00022692"/>
    </source>
</evidence>
<keyword evidence="3 9" id="KW-0812">Transmembrane</keyword>
<dbReference type="PANTHER" id="PTHR24247">
    <property type="entry name" value="5-HYDROXYTRYPTAMINE RECEPTOR"/>
    <property type="match status" value="1"/>
</dbReference>
<evidence type="ECO:0000256" key="8">
    <source>
        <dbReference type="ARBA" id="ARBA00023224"/>
    </source>
</evidence>
<feature type="transmembrane region" description="Helical" evidence="10">
    <location>
        <begin position="97"/>
        <end position="117"/>
    </location>
</feature>
<protein>
    <recommendedName>
        <fullName evidence="11">G-protein coupled receptors family 1 profile domain-containing protein</fullName>
    </recommendedName>
</protein>
<dbReference type="GO" id="GO:0007268">
    <property type="term" value="P:chemical synaptic transmission"/>
    <property type="evidence" value="ECO:0007669"/>
    <property type="project" value="TreeGrafter"/>
</dbReference>
<evidence type="ECO:0000259" key="11">
    <source>
        <dbReference type="PROSITE" id="PS50262"/>
    </source>
</evidence>
<evidence type="ECO:0000256" key="2">
    <source>
        <dbReference type="ARBA" id="ARBA00022475"/>
    </source>
</evidence>
<feature type="transmembrane region" description="Helical" evidence="10">
    <location>
        <begin position="56"/>
        <end position="77"/>
    </location>
</feature>
<dbReference type="InterPro" id="IPR017452">
    <property type="entry name" value="GPCR_Rhodpsn_7TM"/>
</dbReference>
<evidence type="ECO:0000256" key="1">
    <source>
        <dbReference type="ARBA" id="ARBA00004651"/>
    </source>
</evidence>
<reference evidence="12 13" key="1">
    <citation type="submission" date="2024-04" db="EMBL/GenBank/DDBJ databases">
        <authorList>
            <consortium name="Genoscope - CEA"/>
            <person name="William W."/>
        </authorList>
    </citation>
    <scope>NUCLEOTIDE SEQUENCE [LARGE SCALE GENOMIC DNA]</scope>
</reference>
<dbReference type="AlphaFoldDB" id="A0AAV2I704"/>
<evidence type="ECO:0000313" key="13">
    <source>
        <dbReference type="Proteomes" id="UP001497497"/>
    </source>
</evidence>
<keyword evidence="7 9" id="KW-0675">Receptor</keyword>
<sequence length="306" mass="34936">HVSPRGNVTLAVLMSFIDVFTIIANLTVIASMIWSHVRRRRNLHRELNSNNHITKLLIGSTAVANVFIGVFIMPLGIHEMINRGKWTLGKHMCRARLTVLMILCTVSAYHVMCLALDRYMSVCKPLKYRLLTTKIGRSMAAACWGIPVICLTVPSTAGWHLMGFEETAECNDLKKICDIIYNSASFVTLIVTALYLPFIISFILYTLVLVEVRNFNKRKTKYHRHERQESIAICTVGSIVVCYTVCWLPMWICSMMAVLLSSEIPFWVFVLIVWFATSHAALNPVLFCLNRSIRRAVKLFLCRKYE</sequence>
<evidence type="ECO:0000256" key="4">
    <source>
        <dbReference type="ARBA" id="ARBA00022989"/>
    </source>
</evidence>
<evidence type="ECO:0000256" key="6">
    <source>
        <dbReference type="ARBA" id="ARBA00023136"/>
    </source>
</evidence>
<feature type="transmembrane region" description="Helical" evidence="10">
    <location>
        <begin position="179"/>
        <end position="210"/>
    </location>
</feature>
<dbReference type="GO" id="GO:0030425">
    <property type="term" value="C:dendrite"/>
    <property type="evidence" value="ECO:0007669"/>
    <property type="project" value="TreeGrafter"/>
</dbReference>
<dbReference type="GO" id="GO:0005886">
    <property type="term" value="C:plasma membrane"/>
    <property type="evidence" value="ECO:0007669"/>
    <property type="project" value="UniProtKB-SubCell"/>
</dbReference>
<evidence type="ECO:0000256" key="9">
    <source>
        <dbReference type="RuleBase" id="RU000688"/>
    </source>
</evidence>
<dbReference type="PROSITE" id="PS50262">
    <property type="entry name" value="G_PROTEIN_RECEP_F1_2"/>
    <property type="match status" value="1"/>
</dbReference>
<evidence type="ECO:0000256" key="7">
    <source>
        <dbReference type="ARBA" id="ARBA00023170"/>
    </source>
</evidence>
<dbReference type="SUPFAM" id="SSF81321">
    <property type="entry name" value="Family A G protein-coupled receptor-like"/>
    <property type="match status" value="1"/>
</dbReference>
<accession>A0AAV2I704</accession>
<comment type="caution">
    <text evidence="12">The sequence shown here is derived from an EMBL/GenBank/DDBJ whole genome shotgun (WGS) entry which is preliminary data.</text>
</comment>
<organism evidence="12 13">
    <name type="scientific">Lymnaea stagnalis</name>
    <name type="common">Great pond snail</name>
    <name type="synonym">Helix stagnalis</name>
    <dbReference type="NCBI Taxonomy" id="6523"/>
    <lineage>
        <taxon>Eukaryota</taxon>
        <taxon>Metazoa</taxon>
        <taxon>Spiralia</taxon>
        <taxon>Lophotrochozoa</taxon>
        <taxon>Mollusca</taxon>
        <taxon>Gastropoda</taxon>
        <taxon>Heterobranchia</taxon>
        <taxon>Euthyneura</taxon>
        <taxon>Panpulmonata</taxon>
        <taxon>Hygrophila</taxon>
        <taxon>Lymnaeoidea</taxon>
        <taxon>Lymnaeidae</taxon>
        <taxon>Lymnaea</taxon>
    </lineage>
</organism>
<dbReference type="InterPro" id="IPR000276">
    <property type="entry name" value="GPCR_Rhodpsn"/>
</dbReference>
<dbReference type="GO" id="GO:0030594">
    <property type="term" value="F:neurotransmitter receptor activity"/>
    <property type="evidence" value="ECO:0007669"/>
    <property type="project" value="TreeGrafter"/>
</dbReference>
<keyword evidence="8 9" id="KW-0807">Transducer</keyword>
<comment type="subcellular location">
    <subcellularLocation>
        <location evidence="1">Cell membrane</location>
        <topology evidence="1">Multi-pass membrane protein</topology>
    </subcellularLocation>
</comment>
<comment type="similarity">
    <text evidence="9">Belongs to the G-protein coupled receptor 1 family.</text>
</comment>
<proteinExistence type="inferred from homology"/>
<dbReference type="GO" id="GO:0004993">
    <property type="term" value="F:G protein-coupled serotonin receptor activity"/>
    <property type="evidence" value="ECO:0007669"/>
    <property type="project" value="TreeGrafter"/>
</dbReference>
<dbReference type="GO" id="GO:0007187">
    <property type="term" value="P:G protein-coupled receptor signaling pathway, coupled to cyclic nucleotide second messenger"/>
    <property type="evidence" value="ECO:0007669"/>
    <property type="project" value="TreeGrafter"/>
</dbReference>
<keyword evidence="6 10" id="KW-0472">Membrane</keyword>
<evidence type="ECO:0000256" key="5">
    <source>
        <dbReference type="ARBA" id="ARBA00023040"/>
    </source>
</evidence>
<evidence type="ECO:0000256" key="10">
    <source>
        <dbReference type="SAM" id="Phobius"/>
    </source>
</evidence>
<evidence type="ECO:0000313" key="12">
    <source>
        <dbReference type="EMBL" id="CAL1541727.1"/>
    </source>
</evidence>
<feature type="transmembrane region" description="Helical" evidence="10">
    <location>
        <begin position="264"/>
        <end position="289"/>
    </location>
</feature>
<dbReference type="PANTHER" id="PTHR24247:SF202">
    <property type="entry name" value="5-HYDROXYTRYPTAMINE RECEPTOR 1"/>
    <property type="match status" value="1"/>
</dbReference>
<feature type="transmembrane region" description="Helical" evidence="10">
    <location>
        <begin position="12"/>
        <end position="35"/>
    </location>
</feature>
<gene>
    <name evidence="12" type="ORF">GSLYS_00015333001</name>
</gene>
<dbReference type="Proteomes" id="UP001497497">
    <property type="component" value="Unassembled WGS sequence"/>
</dbReference>
<feature type="non-terminal residue" evidence="12">
    <location>
        <position position="1"/>
    </location>
</feature>
<dbReference type="PRINTS" id="PR00237">
    <property type="entry name" value="GPCRRHODOPSN"/>
</dbReference>
<dbReference type="Pfam" id="PF00001">
    <property type="entry name" value="7tm_1"/>
    <property type="match status" value="1"/>
</dbReference>
<dbReference type="Gene3D" id="1.20.1070.10">
    <property type="entry name" value="Rhodopsin 7-helix transmembrane proteins"/>
    <property type="match status" value="1"/>
</dbReference>
<dbReference type="EMBL" id="CAXITT010000449">
    <property type="protein sequence ID" value="CAL1541727.1"/>
    <property type="molecule type" value="Genomic_DNA"/>
</dbReference>
<dbReference type="PROSITE" id="PS00237">
    <property type="entry name" value="G_PROTEIN_RECEP_F1_1"/>
    <property type="match status" value="1"/>
</dbReference>
<keyword evidence="4 10" id="KW-1133">Transmembrane helix</keyword>
<feature type="domain" description="G-protein coupled receptors family 1 profile" evidence="11">
    <location>
        <begin position="24"/>
        <end position="287"/>
    </location>
</feature>
<keyword evidence="2" id="KW-1003">Cell membrane</keyword>
<keyword evidence="5 9" id="KW-0297">G-protein coupled receptor</keyword>
<feature type="transmembrane region" description="Helical" evidence="10">
    <location>
        <begin position="138"/>
        <end position="159"/>
    </location>
</feature>
<feature type="transmembrane region" description="Helical" evidence="10">
    <location>
        <begin position="231"/>
        <end position="252"/>
    </location>
</feature>
<keyword evidence="13" id="KW-1185">Reference proteome</keyword>
<dbReference type="GO" id="GO:0045202">
    <property type="term" value="C:synapse"/>
    <property type="evidence" value="ECO:0007669"/>
    <property type="project" value="GOC"/>
</dbReference>
<name>A0AAV2I704_LYMST</name>